<name>A0A0F7KWB6_9SPHN</name>
<keyword evidence="2" id="KW-1185">Reference proteome</keyword>
<dbReference type="Proteomes" id="UP000034392">
    <property type="component" value="Chromosome"/>
</dbReference>
<dbReference type="InterPro" id="IPR005325">
    <property type="entry name" value="DUF308_memb"/>
</dbReference>
<accession>A0A0F7KWB6</accession>
<dbReference type="OrthoDB" id="5678253at2"/>
<sequence>MKLSTWWTIGGVVMLVGGIFALFNLFAATISAVLLAGWFFLVAGALQLIAAFSDRGLAARIFHILWGILAIYLAITLFANPLAGMLTLTIAVALIMAVSAVIRLFLAVHFRRTSAFWGLILSAVISGALAALILFSLPESAAIFLGIYLGLELLFGGFAFLAMGAAARSNERMAEE</sequence>
<evidence type="ECO:0000313" key="2">
    <source>
        <dbReference type="Proteomes" id="UP000034392"/>
    </source>
</evidence>
<gene>
    <name evidence="1" type="ORF">WYH_02988</name>
</gene>
<dbReference type="AlphaFoldDB" id="A0A0F7KWB6"/>
<proteinExistence type="predicted"/>
<dbReference type="RefSeq" id="WP_053833613.1">
    <property type="nucleotide sequence ID" value="NZ_CP011452.2"/>
</dbReference>
<reference evidence="1" key="1">
    <citation type="submission" date="2015-05" db="EMBL/GenBank/DDBJ databases">
        <title>The complete genome of Altererythrobacter atlanticus strain 26DY36.</title>
        <authorList>
            <person name="Wu Y.-H."/>
            <person name="Cheng H."/>
            <person name="Wu X.-W."/>
        </authorList>
    </citation>
    <scope>NUCLEOTIDE SEQUENCE [LARGE SCALE GENOMIC DNA]</scope>
    <source>
        <strain evidence="1">26DY36</strain>
    </source>
</reference>
<dbReference type="PATRIC" id="fig|1267766.3.peg.3024"/>
<dbReference type="PANTHER" id="PTHR34989:SF1">
    <property type="entry name" value="PROTEIN HDED"/>
    <property type="match status" value="1"/>
</dbReference>
<dbReference type="GO" id="GO:0005886">
    <property type="term" value="C:plasma membrane"/>
    <property type="evidence" value="ECO:0007669"/>
    <property type="project" value="TreeGrafter"/>
</dbReference>
<organism evidence="1 2">
    <name type="scientific">Croceibacterium atlanticum</name>
    <dbReference type="NCBI Taxonomy" id="1267766"/>
    <lineage>
        <taxon>Bacteria</taxon>
        <taxon>Pseudomonadati</taxon>
        <taxon>Pseudomonadota</taxon>
        <taxon>Alphaproteobacteria</taxon>
        <taxon>Sphingomonadales</taxon>
        <taxon>Erythrobacteraceae</taxon>
        <taxon>Croceibacterium</taxon>
    </lineage>
</organism>
<evidence type="ECO:0000313" key="1">
    <source>
        <dbReference type="EMBL" id="AKH44009.1"/>
    </source>
</evidence>
<protein>
    <submittedName>
        <fullName evidence="1">Acid-resistance membrane protein</fullName>
    </submittedName>
</protein>
<dbReference type="STRING" id="1267766.WYH_02988"/>
<dbReference type="PANTHER" id="PTHR34989">
    <property type="entry name" value="PROTEIN HDED"/>
    <property type="match status" value="1"/>
</dbReference>
<dbReference type="InterPro" id="IPR052712">
    <property type="entry name" value="Acid_resist_chaperone_HdeD"/>
</dbReference>
<dbReference type="Pfam" id="PF03729">
    <property type="entry name" value="DUF308"/>
    <property type="match status" value="1"/>
</dbReference>
<dbReference type="KEGG" id="aay:WYH_02988"/>
<dbReference type="EMBL" id="CP011452">
    <property type="protein sequence ID" value="AKH44009.1"/>
    <property type="molecule type" value="Genomic_DNA"/>
</dbReference>